<dbReference type="GO" id="GO:0016740">
    <property type="term" value="F:transferase activity"/>
    <property type="evidence" value="ECO:0007669"/>
    <property type="project" value="UniProtKB-KW"/>
</dbReference>
<protein>
    <submittedName>
        <fullName evidence="1">Putative glycosyltransferase</fullName>
    </submittedName>
</protein>
<proteinExistence type="predicted"/>
<organism evidence="1 2">
    <name type="scientific">Flavihumibacter petaseus NBRC 106054</name>
    <dbReference type="NCBI Taxonomy" id="1220578"/>
    <lineage>
        <taxon>Bacteria</taxon>
        <taxon>Pseudomonadati</taxon>
        <taxon>Bacteroidota</taxon>
        <taxon>Chitinophagia</taxon>
        <taxon>Chitinophagales</taxon>
        <taxon>Chitinophagaceae</taxon>
        <taxon>Flavihumibacter</taxon>
    </lineage>
</organism>
<keyword evidence="1" id="KW-0808">Transferase</keyword>
<dbReference type="STRING" id="1220578.FPE01S_01_09650"/>
<accession>A0A0E9MX12</accession>
<dbReference type="OrthoDB" id="9768685at2"/>
<dbReference type="Proteomes" id="UP000033121">
    <property type="component" value="Unassembled WGS sequence"/>
</dbReference>
<dbReference type="PANTHER" id="PTHR12526:SF630">
    <property type="entry name" value="GLYCOSYLTRANSFERASE"/>
    <property type="match status" value="1"/>
</dbReference>
<evidence type="ECO:0000313" key="2">
    <source>
        <dbReference type="Proteomes" id="UP000033121"/>
    </source>
</evidence>
<dbReference type="EMBL" id="BBWV01000001">
    <property type="protein sequence ID" value="GAO41951.1"/>
    <property type="molecule type" value="Genomic_DNA"/>
</dbReference>
<gene>
    <name evidence="1" type="ORF">FPE01S_01_09650</name>
</gene>
<sequence>MKTMKNIVLFCSDQMQGFFGLGAHTDELLAIFGRQEDIEVTIIVTECRKYPEVKRFDNDRLHYVHIPCPGNGLFLSASVDNITTVLGKRILQVIYPILATKENLVFLFNSISELSLVKQVKDFFKCTVVYVHHGWSWKDCIKVEDSVFAQEWKDRNVSFCPEAFFKTEYQLAMVEAADGVVTVTNCAKEFFKGVLGVDEEKLNIVYNGIAEPEFVKYDKIAIRKEFGIGEREKIVLFSGRVVANKGVFFLVEAFRSLLKDWPDSRLVLIGMGSLGEVLRSAEPVWSRIVLTDKISRELLQKWYAIADVGVLPSLMEQCSFSAIEMRFWSIPLVVSAVDGLQEMFDDGIDCLMIPVSHDDKGERTLKPVEITVRIDRLLKDSNLSKRLTDTGITRARSLFTSQLMGDSYLQLIDRLIEK</sequence>
<dbReference type="CDD" id="cd03801">
    <property type="entry name" value="GT4_PimA-like"/>
    <property type="match status" value="1"/>
</dbReference>
<dbReference type="Pfam" id="PF13692">
    <property type="entry name" value="Glyco_trans_1_4"/>
    <property type="match status" value="1"/>
</dbReference>
<dbReference type="Gene3D" id="3.40.50.2000">
    <property type="entry name" value="Glycogen Phosphorylase B"/>
    <property type="match status" value="2"/>
</dbReference>
<dbReference type="AlphaFoldDB" id="A0A0E9MX12"/>
<reference evidence="1 2" key="1">
    <citation type="submission" date="2015-04" db="EMBL/GenBank/DDBJ databases">
        <title>Whole genome shotgun sequence of Flavihumibacter petaseus NBRC 106054.</title>
        <authorList>
            <person name="Miyazawa S."/>
            <person name="Hosoyama A."/>
            <person name="Hashimoto M."/>
            <person name="Noguchi M."/>
            <person name="Tsuchikane K."/>
            <person name="Ohji S."/>
            <person name="Yamazoe A."/>
            <person name="Ichikawa N."/>
            <person name="Kimura A."/>
            <person name="Fujita N."/>
        </authorList>
    </citation>
    <scope>NUCLEOTIDE SEQUENCE [LARGE SCALE GENOMIC DNA]</scope>
    <source>
        <strain evidence="1 2">NBRC 106054</strain>
    </source>
</reference>
<name>A0A0E9MX12_9BACT</name>
<evidence type="ECO:0000313" key="1">
    <source>
        <dbReference type="EMBL" id="GAO41951.1"/>
    </source>
</evidence>
<dbReference type="PANTHER" id="PTHR12526">
    <property type="entry name" value="GLYCOSYLTRANSFERASE"/>
    <property type="match status" value="1"/>
</dbReference>
<comment type="caution">
    <text evidence="1">The sequence shown here is derived from an EMBL/GenBank/DDBJ whole genome shotgun (WGS) entry which is preliminary data.</text>
</comment>
<dbReference type="SUPFAM" id="SSF53756">
    <property type="entry name" value="UDP-Glycosyltransferase/glycogen phosphorylase"/>
    <property type="match status" value="1"/>
</dbReference>
<keyword evidence="2" id="KW-1185">Reference proteome</keyword>
<dbReference type="RefSeq" id="WP_046367723.1">
    <property type="nucleotide sequence ID" value="NZ_BBWV01000001.1"/>
</dbReference>